<organism evidence="2 3">
    <name type="scientific">Paenibacillus rhizosphaerae</name>
    <dbReference type="NCBI Taxonomy" id="297318"/>
    <lineage>
        <taxon>Bacteria</taxon>
        <taxon>Bacillati</taxon>
        <taxon>Bacillota</taxon>
        <taxon>Bacilli</taxon>
        <taxon>Bacillales</taxon>
        <taxon>Paenibacillaceae</taxon>
        <taxon>Paenibacillus</taxon>
    </lineage>
</organism>
<accession>A0A1R1F1U9</accession>
<keyword evidence="1" id="KW-0812">Transmembrane</keyword>
<dbReference type="Pfam" id="PF04657">
    <property type="entry name" value="DMT_YdcZ"/>
    <property type="match status" value="1"/>
</dbReference>
<dbReference type="PANTHER" id="PTHR34821">
    <property type="entry name" value="INNER MEMBRANE PROTEIN YDCZ"/>
    <property type="match status" value="1"/>
</dbReference>
<reference evidence="2 3" key="1">
    <citation type="submission" date="2016-11" db="EMBL/GenBank/DDBJ databases">
        <title>Paenibacillus species isolates.</title>
        <authorList>
            <person name="Beno S.M."/>
        </authorList>
    </citation>
    <scope>NUCLEOTIDE SEQUENCE [LARGE SCALE GENOMIC DNA]</scope>
    <source>
        <strain evidence="2 3">FSL R5-0378</strain>
    </source>
</reference>
<feature type="transmembrane region" description="Helical" evidence="1">
    <location>
        <begin position="32"/>
        <end position="55"/>
    </location>
</feature>
<feature type="transmembrane region" description="Helical" evidence="1">
    <location>
        <begin position="127"/>
        <end position="143"/>
    </location>
</feature>
<dbReference type="GO" id="GO:0005886">
    <property type="term" value="C:plasma membrane"/>
    <property type="evidence" value="ECO:0007669"/>
    <property type="project" value="TreeGrafter"/>
</dbReference>
<gene>
    <name evidence="2" type="ORF">BK138_04940</name>
</gene>
<evidence type="ECO:0000313" key="2">
    <source>
        <dbReference type="EMBL" id="OMF57926.1"/>
    </source>
</evidence>
<evidence type="ECO:0000256" key="1">
    <source>
        <dbReference type="SAM" id="Phobius"/>
    </source>
</evidence>
<comment type="caution">
    <text evidence="2">The sequence shown here is derived from an EMBL/GenBank/DDBJ whole genome shotgun (WGS) entry which is preliminary data.</text>
</comment>
<protein>
    <recommendedName>
        <fullName evidence="4">DMT family transporter</fullName>
    </recommendedName>
</protein>
<proteinExistence type="predicted"/>
<dbReference type="STRING" id="297318.BK138_04940"/>
<evidence type="ECO:0000313" key="3">
    <source>
        <dbReference type="Proteomes" id="UP000187172"/>
    </source>
</evidence>
<dbReference type="AlphaFoldDB" id="A0A1R1F1U9"/>
<name>A0A1R1F1U9_9BACL</name>
<dbReference type="EMBL" id="MRTP01000001">
    <property type="protein sequence ID" value="OMF57926.1"/>
    <property type="molecule type" value="Genomic_DNA"/>
</dbReference>
<evidence type="ECO:0008006" key="4">
    <source>
        <dbReference type="Google" id="ProtNLM"/>
    </source>
</evidence>
<keyword evidence="3" id="KW-1185">Reference proteome</keyword>
<keyword evidence="1" id="KW-0472">Membrane</keyword>
<feature type="transmembrane region" description="Helical" evidence="1">
    <location>
        <begin position="92"/>
        <end position="115"/>
    </location>
</feature>
<dbReference type="PANTHER" id="PTHR34821:SF3">
    <property type="entry name" value="MEMBRANE PROTEIN"/>
    <property type="match status" value="1"/>
</dbReference>
<dbReference type="InterPro" id="IPR006750">
    <property type="entry name" value="YdcZ"/>
</dbReference>
<dbReference type="Proteomes" id="UP000187172">
    <property type="component" value="Unassembled WGS sequence"/>
</dbReference>
<keyword evidence="1" id="KW-1133">Transmembrane helix</keyword>
<feature type="transmembrane region" description="Helical" evidence="1">
    <location>
        <begin position="67"/>
        <end position="86"/>
    </location>
</feature>
<dbReference type="RefSeq" id="WP_076166713.1">
    <property type="nucleotide sequence ID" value="NZ_MRTP01000001.1"/>
</dbReference>
<sequence>MMLGLVLSLIAGSLVSLQNIFNSKMNQRIGSWATTTWVLFLGFVASFGIGLAVEGKGMLTLQHMQPWYWFSGMIGVGVVFCLMQSMKLLAPTFAIAVVMTAQLGFALIWDSLGWMGLEKVPLTPNKVIGVLVIVAGIVVFKIGEGRLPAGKSAAVQKETAAFEQGNR</sequence>